<dbReference type="EMBL" id="SJSN01000025">
    <property type="protein sequence ID" value="TCD00269.1"/>
    <property type="molecule type" value="Genomic_DNA"/>
</dbReference>
<sequence>MATLSPFLVPGLTITISVAAAVISYYNYRLKKTLNIKNQLFNEKLKKYIELSRKLAEFIELLDVAGPTLNQSQHDHSVRELLLEQAEKANRLGQEIEYLVIDAHMLVPGKIISQLMDFVTTQNMGGTGELSKMDRVSYWKNEELFRKKAERLIRAFREDLHVEKLSFSMPSKTTRRDG</sequence>
<keyword evidence="1" id="KW-0812">Transmembrane</keyword>
<reference evidence="2 3" key="1">
    <citation type="submission" date="2019-02" db="EMBL/GenBank/DDBJ databases">
        <title>Pedobacter sp. RP-3-11 sp. nov., isolated from Arctic soil.</title>
        <authorList>
            <person name="Dahal R.H."/>
        </authorList>
    </citation>
    <scope>NUCLEOTIDE SEQUENCE [LARGE SCALE GENOMIC DNA]</scope>
    <source>
        <strain evidence="2 3">RP-3-11</strain>
    </source>
</reference>
<evidence type="ECO:0000256" key="1">
    <source>
        <dbReference type="SAM" id="Phobius"/>
    </source>
</evidence>
<feature type="transmembrane region" description="Helical" evidence="1">
    <location>
        <begin position="6"/>
        <end position="28"/>
    </location>
</feature>
<protein>
    <submittedName>
        <fullName evidence="2">Uncharacterized protein</fullName>
    </submittedName>
</protein>
<comment type="caution">
    <text evidence="2">The sequence shown here is derived from an EMBL/GenBank/DDBJ whole genome shotgun (WGS) entry which is preliminary data.</text>
</comment>
<dbReference type="RefSeq" id="WP_131562612.1">
    <property type="nucleotide sequence ID" value="NZ_SJSN01000025.1"/>
</dbReference>
<organism evidence="2 3">
    <name type="scientific">Pedobacter frigidisoli</name>
    <dbReference type="NCBI Taxonomy" id="2530455"/>
    <lineage>
        <taxon>Bacteria</taxon>
        <taxon>Pseudomonadati</taxon>
        <taxon>Bacteroidota</taxon>
        <taxon>Sphingobacteriia</taxon>
        <taxon>Sphingobacteriales</taxon>
        <taxon>Sphingobacteriaceae</taxon>
        <taxon>Pedobacter</taxon>
    </lineage>
</organism>
<dbReference type="Proteomes" id="UP000291485">
    <property type="component" value="Unassembled WGS sequence"/>
</dbReference>
<gene>
    <name evidence="2" type="ORF">EZ449_20970</name>
</gene>
<dbReference type="OrthoDB" id="772770at2"/>
<accession>A0A4R0NJ73</accession>
<keyword evidence="3" id="KW-1185">Reference proteome</keyword>
<name>A0A4R0NJ73_9SPHI</name>
<evidence type="ECO:0000313" key="2">
    <source>
        <dbReference type="EMBL" id="TCD00269.1"/>
    </source>
</evidence>
<proteinExistence type="predicted"/>
<keyword evidence="1" id="KW-1133">Transmembrane helix</keyword>
<dbReference type="AlphaFoldDB" id="A0A4R0NJ73"/>
<keyword evidence="1" id="KW-0472">Membrane</keyword>
<evidence type="ECO:0000313" key="3">
    <source>
        <dbReference type="Proteomes" id="UP000291485"/>
    </source>
</evidence>